<feature type="modified residue" description="N5-methylglutamine" evidence="5">
    <location>
        <position position="245"/>
    </location>
</feature>
<keyword evidence="3 5" id="KW-0488">Methylation</keyword>
<dbReference type="InterPro" id="IPR050057">
    <property type="entry name" value="Prokaryotic/Mito_RF"/>
</dbReference>
<evidence type="ECO:0000256" key="6">
    <source>
        <dbReference type="NCBIfam" id="TIGR00019"/>
    </source>
</evidence>
<comment type="PTM">
    <text evidence="5">Methylated by PrmC. Methylation increases the termination efficiency of RF1.</text>
</comment>
<dbReference type="Gene3D" id="3.30.70.1660">
    <property type="match status" value="2"/>
</dbReference>
<comment type="function">
    <text evidence="1 5">Peptide chain release factor 1 directs the termination of translation in response to the peptide chain termination codons UAG and UAA.</text>
</comment>
<dbReference type="InterPro" id="IPR000352">
    <property type="entry name" value="Pep_chain_release_fac_I"/>
</dbReference>
<dbReference type="EMBL" id="JBEWTB010000002">
    <property type="protein sequence ID" value="MET4756132.1"/>
    <property type="molecule type" value="Genomic_DNA"/>
</dbReference>
<accession>A0ABV2SEE0</accession>
<evidence type="ECO:0000313" key="10">
    <source>
        <dbReference type="Proteomes" id="UP001549366"/>
    </source>
</evidence>
<gene>
    <name evidence="5" type="primary">prfA</name>
    <name evidence="9" type="ORF">V5J35_001324</name>
</gene>
<dbReference type="InterPro" id="IPR004373">
    <property type="entry name" value="RF-1"/>
</dbReference>
<dbReference type="PANTHER" id="PTHR43804:SF7">
    <property type="entry name" value="LD18447P"/>
    <property type="match status" value="1"/>
</dbReference>
<dbReference type="Gene3D" id="6.10.140.1950">
    <property type="match status" value="1"/>
</dbReference>
<evidence type="ECO:0000259" key="8">
    <source>
        <dbReference type="PROSITE" id="PS00745"/>
    </source>
</evidence>
<keyword evidence="7" id="KW-0175">Coiled coil</keyword>
<dbReference type="SUPFAM" id="SSF75620">
    <property type="entry name" value="Release factor"/>
    <property type="match status" value="1"/>
</dbReference>
<keyword evidence="10" id="KW-1185">Reference proteome</keyword>
<evidence type="ECO:0000256" key="7">
    <source>
        <dbReference type="SAM" id="Coils"/>
    </source>
</evidence>
<dbReference type="Gene3D" id="3.30.160.20">
    <property type="match status" value="1"/>
</dbReference>
<protein>
    <recommendedName>
        <fullName evidence="5 6">Peptide chain release factor 1</fullName>
        <shortName evidence="5">RF-1</shortName>
    </recommendedName>
</protein>
<comment type="subcellular location">
    <subcellularLocation>
        <location evidence="5">Cytoplasm</location>
    </subcellularLocation>
</comment>
<feature type="domain" description="Prokaryotic-type class I peptide chain release factors" evidence="8">
    <location>
        <begin position="238"/>
        <end position="254"/>
    </location>
</feature>
<dbReference type="Pfam" id="PF00472">
    <property type="entry name" value="RF-1"/>
    <property type="match status" value="1"/>
</dbReference>
<dbReference type="Pfam" id="PF03462">
    <property type="entry name" value="PCRF"/>
    <property type="match status" value="1"/>
</dbReference>
<evidence type="ECO:0000256" key="1">
    <source>
        <dbReference type="ARBA" id="ARBA00002986"/>
    </source>
</evidence>
<dbReference type="InterPro" id="IPR045853">
    <property type="entry name" value="Pep_chain_release_fac_I_sf"/>
</dbReference>
<organism evidence="9 10">
    <name type="scientific">Endozoicomonas lisbonensis</name>
    <dbReference type="NCBI Taxonomy" id="3120522"/>
    <lineage>
        <taxon>Bacteria</taxon>
        <taxon>Pseudomonadati</taxon>
        <taxon>Pseudomonadota</taxon>
        <taxon>Gammaproteobacteria</taxon>
        <taxon>Oceanospirillales</taxon>
        <taxon>Endozoicomonadaceae</taxon>
        <taxon>Endozoicomonas</taxon>
    </lineage>
</organism>
<feature type="coiled-coil region" evidence="7">
    <location>
        <begin position="56"/>
        <end position="105"/>
    </location>
</feature>
<sequence length="369" mass="41459">MKDSTFVSLSSNLTIKLDNLLDRYEEIAALLSDPEVIGDQDKFRKLSKEYAELEPVVQAYQEYRQVIENMEEARAMTEEDDPEMAEMAEEELREGREQLPGLEQNLQLLLLPKDPRDASNTFLEIRAGTGGDEAAIFAGDLFRMYSRYAEKRGWKIEIISANDGEHGGYREIITRIVGNAVYGRLKFESGAHRVQRVPETESQGRIHTSACTVAIMPEPDEQEAIEIKKEDLRVDTFRSSGAGGQHVNTTDSAIRLTHLPTGIVVECQDERSQHKNRAKAMALLSAKLQTAQDEAAAKEISDARKSLVGSGDRSERIRTYNYPQGRVTDHRINLTLYKLSEIIEGDLDPVVEPLLQEHQAELLTGLSND</sequence>
<dbReference type="PROSITE" id="PS00745">
    <property type="entry name" value="RF_PROK_I"/>
    <property type="match status" value="1"/>
</dbReference>
<dbReference type="InterPro" id="IPR005139">
    <property type="entry name" value="PCRF"/>
</dbReference>
<evidence type="ECO:0000256" key="3">
    <source>
        <dbReference type="ARBA" id="ARBA00022481"/>
    </source>
</evidence>
<keyword evidence="5" id="KW-0963">Cytoplasm</keyword>
<dbReference type="Proteomes" id="UP001549366">
    <property type="component" value="Unassembled WGS sequence"/>
</dbReference>
<proteinExistence type="inferred from homology"/>
<reference evidence="9 10" key="1">
    <citation type="submission" date="2024-06" db="EMBL/GenBank/DDBJ databases">
        <title>Genomic Encyclopedia of Type Strains, Phase V (KMG-V): Genome sequencing to study the core and pangenomes of soil and plant-associated prokaryotes.</title>
        <authorList>
            <person name="Whitman W."/>
        </authorList>
    </citation>
    <scope>NUCLEOTIDE SEQUENCE [LARGE SCALE GENOMIC DNA]</scope>
    <source>
        <strain evidence="9 10">NE40</strain>
    </source>
</reference>
<dbReference type="PANTHER" id="PTHR43804">
    <property type="entry name" value="LD18447P"/>
    <property type="match status" value="1"/>
</dbReference>
<dbReference type="NCBIfam" id="TIGR00019">
    <property type="entry name" value="prfA"/>
    <property type="match status" value="1"/>
</dbReference>
<keyword evidence="4 5" id="KW-0648">Protein biosynthesis</keyword>
<comment type="caution">
    <text evidence="9">The sequence shown here is derived from an EMBL/GenBank/DDBJ whole genome shotgun (WGS) entry which is preliminary data.</text>
</comment>
<name>A0ABV2SEE0_9GAMM</name>
<evidence type="ECO:0000313" key="9">
    <source>
        <dbReference type="EMBL" id="MET4756132.1"/>
    </source>
</evidence>
<dbReference type="SMART" id="SM00937">
    <property type="entry name" value="PCRF"/>
    <property type="match status" value="1"/>
</dbReference>
<dbReference type="HAMAP" id="MF_00093">
    <property type="entry name" value="Rel_fac_1"/>
    <property type="match status" value="1"/>
</dbReference>
<evidence type="ECO:0000256" key="5">
    <source>
        <dbReference type="HAMAP-Rule" id="MF_00093"/>
    </source>
</evidence>
<evidence type="ECO:0000256" key="4">
    <source>
        <dbReference type="ARBA" id="ARBA00022917"/>
    </source>
</evidence>
<dbReference type="NCBIfam" id="NF001859">
    <property type="entry name" value="PRK00591.1"/>
    <property type="match status" value="1"/>
</dbReference>
<evidence type="ECO:0000256" key="2">
    <source>
        <dbReference type="ARBA" id="ARBA00010835"/>
    </source>
</evidence>
<comment type="similarity">
    <text evidence="2 5">Belongs to the prokaryotic/mitochondrial release factor family.</text>
</comment>